<dbReference type="AlphaFoldDB" id="A0A2T8I6R7"/>
<sequence>MKRGLTCNGVETFTFGIENKLRIFPPNSYKETTGRYMLSILNSLAEYFNMINDLIPTSDNPQPPDMKPIYVVFDGKAQGVYVSFESVISQKMEAKYDGGLSWKKYIVIDEVLTQARKIIGINYYIELAGEGSSKKPTYKECLVKGVDPLDSEYIDSKLEEKSEKIYPQWKKEIKEEIMIEVKKEMQEQFVNMKKKYDDKFDIDQFSNDDDKMDIEGNNSTMDIKGHGQNEE</sequence>
<evidence type="ECO:0000256" key="1">
    <source>
        <dbReference type="SAM" id="MobiDB-lite"/>
    </source>
</evidence>
<proteinExistence type="predicted"/>
<dbReference type="Gramene" id="PVH33370">
    <property type="protein sequence ID" value="PVH33370"/>
    <property type="gene ID" value="PAHAL_9G637400"/>
</dbReference>
<dbReference type="EMBL" id="CM008054">
    <property type="protein sequence ID" value="PVH33370.1"/>
    <property type="molecule type" value="Genomic_DNA"/>
</dbReference>
<feature type="region of interest" description="Disordered" evidence="1">
    <location>
        <begin position="206"/>
        <end position="231"/>
    </location>
</feature>
<gene>
    <name evidence="2" type="ORF">PAHAL_9G637400</name>
</gene>
<organism evidence="2">
    <name type="scientific">Panicum hallii</name>
    <dbReference type="NCBI Taxonomy" id="206008"/>
    <lineage>
        <taxon>Eukaryota</taxon>
        <taxon>Viridiplantae</taxon>
        <taxon>Streptophyta</taxon>
        <taxon>Embryophyta</taxon>
        <taxon>Tracheophyta</taxon>
        <taxon>Spermatophyta</taxon>
        <taxon>Magnoliopsida</taxon>
        <taxon>Liliopsida</taxon>
        <taxon>Poales</taxon>
        <taxon>Poaceae</taxon>
        <taxon>PACMAD clade</taxon>
        <taxon>Panicoideae</taxon>
        <taxon>Panicodae</taxon>
        <taxon>Paniceae</taxon>
        <taxon>Panicinae</taxon>
        <taxon>Panicum</taxon>
        <taxon>Panicum sect. Panicum</taxon>
    </lineage>
</organism>
<reference evidence="2" key="1">
    <citation type="submission" date="2018-04" db="EMBL/GenBank/DDBJ databases">
        <title>WGS assembly of Panicum hallii.</title>
        <authorList>
            <person name="Lovell J."/>
            <person name="Jenkins J."/>
            <person name="Lowry D."/>
            <person name="Mamidi S."/>
            <person name="Sreedasyam A."/>
            <person name="Weng X."/>
            <person name="Barry K."/>
            <person name="Bonette J."/>
            <person name="Campitelli B."/>
            <person name="Daum C."/>
            <person name="Gordon S."/>
            <person name="Gould B."/>
            <person name="Lipzen A."/>
            <person name="Macqueen A."/>
            <person name="Palacio-Mejia J."/>
            <person name="Plott C."/>
            <person name="Shakirov E."/>
            <person name="Shu S."/>
            <person name="Yoshinaga Y."/>
            <person name="Zane M."/>
            <person name="Rokhsar D."/>
            <person name="Grimwood J."/>
            <person name="Schmutz J."/>
            <person name="Juenger T."/>
        </authorList>
    </citation>
    <scope>NUCLEOTIDE SEQUENCE [LARGE SCALE GENOMIC DNA]</scope>
    <source>
        <strain evidence="2">FIL2</strain>
    </source>
</reference>
<evidence type="ECO:0000313" key="2">
    <source>
        <dbReference type="EMBL" id="PVH33370.1"/>
    </source>
</evidence>
<dbReference type="Proteomes" id="UP000243499">
    <property type="component" value="Chromosome 9"/>
</dbReference>
<protein>
    <submittedName>
        <fullName evidence="2">Uncharacterized protein</fullName>
    </submittedName>
</protein>
<accession>A0A2T8I6R7</accession>
<name>A0A2T8I6R7_9POAL</name>